<keyword evidence="4" id="KW-1185">Reference proteome</keyword>
<dbReference type="InterPro" id="IPR001590">
    <property type="entry name" value="Peptidase_M12B"/>
</dbReference>
<gene>
    <name evidence="3" type="ORF">CgunFtcFv8_018535</name>
</gene>
<proteinExistence type="predicted"/>
<feature type="binding site" evidence="1">
    <location>
        <position position="62"/>
    </location>
    <ligand>
        <name>Zn(2+)</name>
        <dbReference type="ChEBI" id="CHEBI:29105"/>
        <note>catalytic</note>
    </ligand>
</feature>
<dbReference type="Proteomes" id="UP001331515">
    <property type="component" value="Unassembled WGS sequence"/>
</dbReference>
<protein>
    <recommendedName>
        <fullName evidence="2">Peptidase M12B domain-containing protein</fullName>
    </recommendedName>
</protein>
<feature type="binding site" evidence="1">
    <location>
        <position position="52"/>
    </location>
    <ligand>
        <name>Zn(2+)</name>
        <dbReference type="ChEBI" id="CHEBI:29105"/>
        <note>catalytic</note>
    </ligand>
</feature>
<name>A0AAN8GUI2_CHAGU</name>
<dbReference type="PROSITE" id="PS50215">
    <property type="entry name" value="ADAM_MEPRO"/>
    <property type="match status" value="1"/>
</dbReference>
<dbReference type="PANTHER" id="PTHR11905:SF256">
    <property type="entry name" value="PEPTIDASE M12B DOMAIN-CONTAINING PROTEIN"/>
    <property type="match status" value="1"/>
</dbReference>
<feature type="active site" evidence="1">
    <location>
        <position position="53"/>
    </location>
</feature>
<evidence type="ECO:0000256" key="1">
    <source>
        <dbReference type="PROSITE-ProRule" id="PRU00276"/>
    </source>
</evidence>
<feature type="domain" description="Peptidase M12B" evidence="2">
    <location>
        <begin position="19"/>
        <end position="118"/>
    </location>
</feature>
<comment type="caution">
    <text evidence="1">Lacks conserved residue(s) required for the propagation of feature annotation.</text>
</comment>
<dbReference type="EMBL" id="JAURVH010001536">
    <property type="protein sequence ID" value="KAK5891263.1"/>
    <property type="molecule type" value="Genomic_DNA"/>
</dbReference>
<dbReference type="Pfam" id="PF01421">
    <property type="entry name" value="Reprolysin"/>
    <property type="match status" value="1"/>
</dbReference>
<comment type="caution">
    <text evidence="3">The sequence shown here is derived from an EMBL/GenBank/DDBJ whole genome shotgun (WGS) entry which is preliminary data.</text>
</comment>
<reference evidence="3 4" key="1">
    <citation type="journal article" date="2023" name="Mol. Biol. Evol.">
        <title>Genomics of Secondarily Temperate Adaptation in the Only Non-Antarctic Icefish.</title>
        <authorList>
            <person name="Rivera-Colon A.G."/>
            <person name="Rayamajhi N."/>
            <person name="Minhas B.F."/>
            <person name="Madrigal G."/>
            <person name="Bilyk K.T."/>
            <person name="Yoon V."/>
            <person name="Hune M."/>
            <person name="Gregory S."/>
            <person name="Cheng C.H.C."/>
            <person name="Catchen J.M."/>
        </authorList>
    </citation>
    <scope>NUCLEOTIDE SEQUENCE [LARGE SCALE GENOMIC DNA]</scope>
    <source>
        <tissue evidence="3">White muscle</tissue>
    </source>
</reference>
<sequence length="162" mass="17180">MYTDGISSVQDLCGHHSCDTLGMADVGTICSPERSCAVIEDDGLHAAFTVAHEIGHLLGLSHDDSKFCEEKFGVNSDKRLMSSILTSIDASKPWSRCTSATITDFFDDGNAECLLDSPRSPLLGPEELRARATTPSASAAWPSGRSTRCARGWTCAPACGAP</sequence>
<dbReference type="SUPFAM" id="SSF55486">
    <property type="entry name" value="Metalloproteases ('zincins'), catalytic domain"/>
    <property type="match status" value="1"/>
</dbReference>
<evidence type="ECO:0000259" key="2">
    <source>
        <dbReference type="PROSITE" id="PS50215"/>
    </source>
</evidence>
<organism evidence="3 4">
    <name type="scientific">Champsocephalus gunnari</name>
    <name type="common">Mackerel icefish</name>
    <dbReference type="NCBI Taxonomy" id="52237"/>
    <lineage>
        <taxon>Eukaryota</taxon>
        <taxon>Metazoa</taxon>
        <taxon>Chordata</taxon>
        <taxon>Craniata</taxon>
        <taxon>Vertebrata</taxon>
        <taxon>Euteleostomi</taxon>
        <taxon>Actinopterygii</taxon>
        <taxon>Neopterygii</taxon>
        <taxon>Teleostei</taxon>
        <taxon>Neoteleostei</taxon>
        <taxon>Acanthomorphata</taxon>
        <taxon>Eupercaria</taxon>
        <taxon>Perciformes</taxon>
        <taxon>Notothenioidei</taxon>
        <taxon>Channichthyidae</taxon>
        <taxon>Champsocephalus</taxon>
    </lineage>
</organism>
<evidence type="ECO:0000313" key="4">
    <source>
        <dbReference type="Proteomes" id="UP001331515"/>
    </source>
</evidence>
<dbReference type="GO" id="GO:0006508">
    <property type="term" value="P:proteolysis"/>
    <property type="evidence" value="ECO:0007669"/>
    <property type="project" value="InterPro"/>
</dbReference>
<evidence type="ECO:0000313" key="3">
    <source>
        <dbReference type="EMBL" id="KAK5891263.1"/>
    </source>
</evidence>
<keyword evidence="1" id="KW-0479">Metal-binding</keyword>
<dbReference type="PANTHER" id="PTHR11905">
    <property type="entry name" value="ADAM A DISINTEGRIN AND METALLOPROTEASE DOMAIN"/>
    <property type="match status" value="1"/>
</dbReference>
<accession>A0AAN8GUI2</accession>
<dbReference type="Gene3D" id="3.40.390.10">
    <property type="entry name" value="Collagenase (Catalytic Domain)"/>
    <property type="match status" value="1"/>
</dbReference>
<dbReference type="GO" id="GO:0046872">
    <property type="term" value="F:metal ion binding"/>
    <property type="evidence" value="ECO:0007669"/>
    <property type="project" value="UniProtKB-KW"/>
</dbReference>
<dbReference type="InterPro" id="IPR024079">
    <property type="entry name" value="MetalloPept_cat_dom_sf"/>
</dbReference>
<dbReference type="GO" id="GO:0004222">
    <property type="term" value="F:metalloendopeptidase activity"/>
    <property type="evidence" value="ECO:0007669"/>
    <property type="project" value="InterPro"/>
</dbReference>
<dbReference type="AlphaFoldDB" id="A0AAN8GUI2"/>
<keyword evidence="1" id="KW-0862">Zinc</keyword>
<feature type="binding site" evidence="1">
    <location>
        <position position="56"/>
    </location>
    <ligand>
        <name>Zn(2+)</name>
        <dbReference type="ChEBI" id="CHEBI:29105"/>
        <note>catalytic</note>
    </ligand>
</feature>